<evidence type="ECO:0000313" key="3">
    <source>
        <dbReference type="Proteomes" id="UP000823388"/>
    </source>
</evidence>
<proteinExistence type="predicted"/>
<sequence>MACKDFHACKWPLDLTNDDGAEAAARLRYKEFVKGRAARKERKARREGIVDLCCSGVGATAFLGLRVMLTFR</sequence>
<dbReference type="Proteomes" id="UP000823388">
    <property type="component" value="Chromosome 6N"/>
</dbReference>
<keyword evidence="1" id="KW-0472">Membrane</keyword>
<keyword evidence="1" id="KW-0812">Transmembrane</keyword>
<name>A0A8T0R220_PANVG</name>
<protein>
    <submittedName>
        <fullName evidence="2">Uncharacterized protein</fullName>
    </submittedName>
</protein>
<evidence type="ECO:0000256" key="1">
    <source>
        <dbReference type="SAM" id="Phobius"/>
    </source>
</evidence>
<accession>A0A8T0R220</accession>
<gene>
    <name evidence="2" type="ORF">PVAP13_6NG250500</name>
</gene>
<reference evidence="2" key="1">
    <citation type="submission" date="2020-05" db="EMBL/GenBank/DDBJ databases">
        <title>WGS assembly of Panicum virgatum.</title>
        <authorList>
            <person name="Lovell J.T."/>
            <person name="Jenkins J."/>
            <person name="Shu S."/>
            <person name="Juenger T.E."/>
            <person name="Schmutz J."/>
        </authorList>
    </citation>
    <scope>NUCLEOTIDE SEQUENCE</scope>
    <source>
        <strain evidence="2">AP13</strain>
    </source>
</reference>
<dbReference type="EMBL" id="CM029048">
    <property type="protein sequence ID" value="KAG2579245.1"/>
    <property type="molecule type" value="Genomic_DNA"/>
</dbReference>
<keyword evidence="1" id="KW-1133">Transmembrane helix</keyword>
<keyword evidence="3" id="KW-1185">Reference proteome</keyword>
<evidence type="ECO:0000313" key="2">
    <source>
        <dbReference type="EMBL" id="KAG2579245.1"/>
    </source>
</evidence>
<organism evidence="2 3">
    <name type="scientific">Panicum virgatum</name>
    <name type="common">Blackwell switchgrass</name>
    <dbReference type="NCBI Taxonomy" id="38727"/>
    <lineage>
        <taxon>Eukaryota</taxon>
        <taxon>Viridiplantae</taxon>
        <taxon>Streptophyta</taxon>
        <taxon>Embryophyta</taxon>
        <taxon>Tracheophyta</taxon>
        <taxon>Spermatophyta</taxon>
        <taxon>Magnoliopsida</taxon>
        <taxon>Liliopsida</taxon>
        <taxon>Poales</taxon>
        <taxon>Poaceae</taxon>
        <taxon>PACMAD clade</taxon>
        <taxon>Panicoideae</taxon>
        <taxon>Panicodae</taxon>
        <taxon>Paniceae</taxon>
        <taxon>Panicinae</taxon>
        <taxon>Panicum</taxon>
        <taxon>Panicum sect. Hiantes</taxon>
    </lineage>
</organism>
<feature type="transmembrane region" description="Helical" evidence="1">
    <location>
        <begin position="49"/>
        <end position="69"/>
    </location>
</feature>
<dbReference type="AlphaFoldDB" id="A0A8T0R220"/>
<comment type="caution">
    <text evidence="2">The sequence shown here is derived from an EMBL/GenBank/DDBJ whole genome shotgun (WGS) entry which is preliminary data.</text>
</comment>